<comment type="caution">
    <text evidence="1">The sequence shown here is derived from an EMBL/GenBank/DDBJ whole genome shotgun (WGS) entry which is preliminary data.</text>
</comment>
<dbReference type="AlphaFoldDB" id="A0A3N4PLJ3"/>
<gene>
    <name evidence="1" type="ORF">EGT74_16695</name>
</gene>
<accession>A0A3N4PLJ3</accession>
<evidence type="ECO:0000313" key="2">
    <source>
        <dbReference type="Proteomes" id="UP000278351"/>
    </source>
</evidence>
<protein>
    <submittedName>
        <fullName evidence="1">Uncharacterized protein</fullName>
    </submittedName>
</protein>
<organism evidence="1 2">
    <name type="scientific">Chitinophaga lutea</name>
    <dbReference type="NCBI Taxonomy" id="2488634"/>
    <lineage>
        <taxon>Bacteria</taxon>
        <taxon>Pseudomonadati</taxon>
        <taxon>Bacteroidota</taxon>
        <taxon>Chitinophagia</taxon>
        <taxon>Chitinophagales</taxon>
        <taxon>Chitinophagaceae</taxon>
        <taxon>Chitinophaga</taxon>
    </lineage>
</organism>
<dbReference type="Proteomes" id="UP000278351">
    <property type="component" value="Unassembled WGS sequence"/>
</dbReference>
<dbReference type="OrthoDB" id="983188at2"/>
<name>A0A3N4PLJ3_9BACT</name>
<keyword evidence="2" id="KW-1185">Reference proteome</keyword>
<sequence>MGYIREPKGVDFVVDPKPLTEKDRGIISEIIAYYKATGRKKRIAVRNRTAGTIKKQKAKH</sequence>
<evidence type="ECO:0000313" key="1">
    <source>
        <dbReference type="EMBL" id="RPE08675.1"/>
    </source>
</evidence>
<dbReference type="RefSeq" id="WP_123847672.1">
    <property type="nucleotide sequence ID" value="NZ_RPDH01000002.1"/>
</dbReference>
<reference evidence="1 2" key="1">
    <citation type="submission" date="2018-11" db="EMBL/GenBank/DDBJ databases">
        <title>Chitinophaga lutea sp.nov., isolate from arsenic contaminated soil.</title>
        <authorList>
            <person name="Zong Y."/>
        </authorList>
    </citation>
    <scope>NUCLEOTIDE SEQUENCE [LARGE SCALE GENOMIC DNA]</scope>
    <source>
        <strain evidence="1 2">ZY74</strain>
    </source>
</reference>
<dbReference type="EMBL" id="RPDH01000002">
    <property type="protein sequence ID" value="RPE08675.1"/>
    <property type="molecule type" value="Genomic_DNA"/>
</dbReference>
<proteinExistence type="predicted"/>